<gene>
    <name evidence="2" type="ORF">MA16_Dca013570</name>
</gene>
<keyword evidence="1" id="KW-0732">Signal</keyword>
<reference evidence="2 3" key="1">
    <citation type="journal article" date="2016" name="Sci. Rep.">
        <title>The Dendrobium catenatum Lindl. genome sequence provides insights into polysaccharide synthase, floral development and adaptive evolution.</title>
        <authorList>
            <person name="Zhang G.Q."/>
            <person name="Xu Q."/>
            <person name="Bian C."/>
            <person name="Tsai W.C."/>
            <person name="Yeh C.M."/>
            <person name="Liu K.W."/>
            <person name="Yoshida K."/>
            <person name="Zhang L.S."/>
            <person name="Chang S.B."/>
            <person name="Chen F."/>
            <person name="Shi Y."/>
            <person name="Su Y.Y."/>
            <person name="Zhang Y.Q."/>
            <person name="Chen L.J."/>
            <person name="Yin Y."/>
            <person name="Lin M."/>
            <person name="Huang H."/>
            <person name="Deng H."/>
            <person name="Wang Z.W."/>
            <person name="Zhu S.L."/>
            <person name="Zhao X."/>
            <person name="Deng C."/>
            <person name="Niu S.C."/>
            <person name="Huang J."/>
            <person name="Wang M."/>
            <person name="Liu G.H."/>
            <person name="Yang H.J."/>
            <person name="Xiao X.J."/>
            <person name="Hsiao Y.Y."/>
            <person name="Wu W.L."/>
            <person name="Chen Y.Y."/>
            <person name="Mitsuda N."/>
            <person name="Ohme-Takagi M."/>
            <person name="Luo Y.B."/>
            <person name="Van de Peer Y."/>
            <person name="Liu Z.J."/>
        </authorList>
    </citation>
    <scope>NUCLEOTIDE SEQUENCE [LARGE SCALE GENOMIC DNA]</scope>
    <source>
        <tissue evidence="2">The whole plant</tissue>
    </source>
</reference>
<keyword evidence="3" id="KW-1185">Reference proteome</keyword>
<dbReference type="PANTHER" id="PTHR13833:SF78">
    <property type="entry name" value="POTASSIUM TRANSPORTER"/>
    <property type="match status" value="1"/>
</dbReference>
<organism evidence="2 3">
    <name type="scientific">Dendrobium catenatum</name>
    <dbReference type="NCBI Taxonomy" id="906689"/>
    <lineage>
        <taxon>Eukaryota</taxon>
        <taxon>Viridiplantae</taxon>
        <taxon>Streptophyta</taxon>
        <taxon>Embryophyta</taxon>
        <taxon>Tracheophyta</taxon>
        <taxon>Spermatophyta</taxon>
        <taxon>Magnoliopsida</taxon>
        <taxon>Liliopsida</taxon>
        <taxon>Asparagales</taxon>
        <taxon>Orchidaceae</taxon>
        <taxon>Epidendroideae</taxon>
        <taxon>Malaxideae</taxon>
        <taxon>Dendrobiinae</taxon>
        <taxon>Dendrobium</taxon>
    </lineage>
</organism>
<feature type="signal peptide" evidence="1">
    <location>
        <begin position="1"/>
        <end position="28"/>
    </location>
</feature>
<dbReference type="AlphaFoldDB" id="A0A2I0VPU4"/>
<evidence type="ECO:0000313" key="3">
    <source>
        <dbReference type="Proteomes" id="UP000233837"/>
    </source>
</evidence>
<dbReference type="PANTHER" id="PTHR13833">
    <property type="match status" value="1"/>
</dbReference>
<feature type="chain" id="PRO_5014140408" evidence="1">
    <location>
        <begin position="29"/>
        <end position="201"/>
    </location>
</feature>
<evidence type="ECO:0000313" key="2">
    <source>
        <dbReference type="EMBL" id="PKU65425.1"/>
    </source>
</evidence>
<protein>
    <submittedName>
        <fullName evidence="2">Uncharacterized protein</fullName>
    </submittedName>
</protein>
<evidence type="ECO:0000256" key="1">
    <source>
        <dbReference type="SAM" id="SignalP"/>
    </source>
</evidence>
<dbReference type="EMBL" id="KZ503342">
    <property type="protein sequence ID" value="PKU65425.1"/>
    <property type="molecule type" value="Genomic_DNA"/>
</dbReference>
<reference evidence="2 3" key="2">
    <citation type="journal article" date="2017" name="Nature">
        <title>The Apostasia genome and the evolution of orchids.</title>
        <authorList>
            <person name="Zhang G.Q."/>
            <person name="Liu K.W."/>
            <person name="Li Z."/>
            <person name="Lohaus R."/>
            <person name="Hsiao Y.Y."/>
            <person name="Niu S.C."/>
            <person name="Wang J.Y."/>
            <person name="Lin Y.C."/>
            <person name="Xu Q."/>
            <person name="Chen L.J."/>
            <person name="Yoshida K."/>
            <person name="Fujiwara S."/>
            <person name="Wang Z.W."/>
            <person name="Zhang Y.Q."/>
            <person name="Mitsuda N."/>
            <person name="Wang M."/>
            <person name="Liu G.H."/>
            <person name="Pecoraro L."/>
            <person name="Huang H.X."/>
            <person name="Xiao X.J."/>
            <person name="Lin M."/>
            <person name="Wu X.Y."/>
            <person name="Wu W.L."/>
            <person name="Chen Y.Y."/>
            <person name="Chang S.B."/>
            <person name="Sakamoto S."/>
            <person name="Ohme-Takagi M."/>
            <person name="Yagi M."/>
            <person name="Zeng S.J."/>
            <person name="Shen C.Y."/>
            <person name="Yeh C.M."/>
            <person name="Luo Y.B."/>
            <person name="Tsai W.C."/>
            <person name="Van de Peer Y."/>
            <person name="Liu Z.J."/>
        </authorList>
    </citation>
    <scope>NUCLEOTIDE SEQUENCE [LARGE SCALE GENOMIC DNA]</scope>
    <source>
        <tissue evidence="2">The whole plant</tissue>
    </source>
</reference>
<accession>A0A2I0VPU4</accession>
<proteinExistence type="predicted"/>
<sequence length="201" mass="22205">MEMDERKKGVSALLVLVLLLSGFSLVSAASPAKLVSGFISNGLSAIFKLLWSMASTKKTVISGRPMMKFENGYTVETVFDGSKLGIEPFSVEVLPGGQLLVLDSMNSNIYRISLPLSRCLSMVGISNFFGGGISDFFGVGNVSVSYDKMRRYQNVSHDKICCDTIWKQLSKCLKLQEENTRASEECRFRERMSDVENQKAA</sequence>
<dbReference type="Proteomes" id="UP000233837">
    <property type="component" value="Unassembled WGS sequence"/>
</dbReference>
<name>A0A2I0VPU4_9ASPA</name>